<sequence>MLPRPTPLLLALPLAVVGGLGLDVAFPDRGVWPLAYVAVGLLFIALRGHRARAAFVIGSVWGVAFFVPHLSWAGFAAGDLPWFALATAEGLLVGVSCAAFAWAARIPVIARREALSAITFAFALTAGEVLRSSWPFGGFPWGRLAFSQADSPLGRYAWLGGTVLVSFLVALVGALVALAVLSLVRLRLGRAGAAVIVAFVLVAGGLFVPLTTQPEGGRLSVGAVQGNVAEPGLRAFATRYQVLGFHADGTRALLDSVEPGELDLVVWPENASDVDPRKDQQAWDVIDQAARDVAAPLLVGSQQYVENGRYNQSLLWQPGVGIVDLYAKQRPAPFGEYIPMRSFFSRFSDMTDLVTTDMLPGKEIGTLPLESPRLGRTVVLGSVICFEVAYDDVVRDAVAGGAEVLLVQTNNSNFGYSAESTQQLAMSRMRAIESGRSTIQISTVGVSGVIDATGRVQQRTRLFEPAQLVASVPLRSTLTPATRAGAVPAWIVVAVASATTVAGMIVAVSARKGRRKS</sequence>
<evidence type="ECO:0000256" key="7">
    <source>
        <dbReference type="ARBA" id="ARBA00023315"/>
    </source>
</evidence>
<keyword evidence="11" id="KW-1185">Reference proteome</keyword>
<keyword evidence="3 8" id="KW-0808">Transferase</keyword>
<feature type="transmembrane region" description="Helical" evidence="8">
    <location>
        <begin position="53"/>
        <end position="75"/>
    </location>
</feature>
<keyword evidence="6 8" id="KW-0472">Membrane</keyword>
<proteinExistence type="inferred from homology"/>
<feature type="transmembrane region" description="Helical" evidence="8">
    <location>
        <begin position="81"/>
        <end position="102"/>
    </location>
</feature>
<evidence type="ECO:0000256" key="5">
    <source>
        <dbReference type="ARBA" id="ARBA00022989"/>
    </source>
</evidence>
<comment type="caution">
    <text evidence="10">The sequence shown here is derived from an EMBL/GenBank/DDBJ whole genome shotgun (WGS) entry which is preliminary data.</text>
</comment>
<keyword evidence="7 8" id="KW-0012">Acyltransferase</keyword>
<feature type="domain" description="CN hydrolase" evidence="9">
    <location>
        <begin position="224"/>
        <end position="474"/>
    </location>
</feature>
<evidence type="ECO:0000259" key="9">
    <source>
        <dbReference type="PROSITE" id="PS50263"/>
    </source>
</evidence>
<protein>
    <recommendedName>
        <fullName evidence="8">Apolipoprotein N-acyltransferase</fullName>
        <shortName evidence="8">ALP N-acyltransferase</shortName>
        <ecNumber evidence="8">2.3.1.269</ecNumber>
    </recommendedName>
</protein>
<dbReference type="GO" id="GO:0042158">
    <property type="term" value="P:lipoprotein biosynthetic process"/>
    <property type="evidence" value="ECO:0007669"/>
    <property type="project" value="UniProtKB-UniRule"/>
</dbReference>
<dbReference type="GO" id="GO:0016410">
    <property type="term" value="F:N-acyltransferase activity"/>
    <property type="evidence" value="ECO:0007669"/>
    <property type="project" value="UniProtKB-UniRule"/>
</dbReference>
<feature type="transmembrane region" description="Helical" evidence="8">
    <location>
        <begin position="31"/>
        <end position="46"/>
    </location>
</feature>
<gene>
    <name evidence="8 10" type="primary">lnt</name>
    <name evidence="10" type="ORF">HF995_08520</name>
</gene>
<feature type="transmembrane region" description="Helical" evidence="8">
    <location>
        <begin position="191"/>
        <end position="210"/>
    </location>
</feature>
<dbReference type="InterPro" id="IPR045378">
    <property type="entry name" value="LNT_N"/>
</dbReference>
<dbReference type="CDD" id="cd07571">
    <property type="entry name" value="ALP_N-acyl_transferase"/>
    <property type="match status" value="1"/>
</dbReference>
<evidence type="ECO:0000256" key="3">
    <source>
        <dbReference type="ARBA" id="ARBA00022679"/>
    </source>
</evidence>
<evidence type="ECO:0000256" key="2">
    <source>
        <dbReference type="ARBA" id="ARBA00022475"/>
    </source>
</evidence>
<dbReference type="NCBIfam" id="TIGR00546">
    <property type="entry name" value="lnt"/>
    <property type="match status" value="1"/>
</dbReference>
<evidence type="ECO:0000313" key="10">
    <source>
        <dbReference type="EMBL" id="NKX93309.1"/>
    </source>
</evidence>
<accession>A0A9X5FBU2</accession>
<evidence type="ECO:0000256" key="1">
    <source>
        <dbReference type="ARBA" id="ARBA00004651"/>
    </source>
</evidence>
<feature type="transmembrane region" description="Helical" evidence="8">
    <location>
        <begin position="487"/>
        <end position="508"/>
    </location>
</feature>
<dbReference type="GO" id="GO:0005886">
    <property type="term" value="C:plasma membrane"/>
    <property type="evidence" value="ECO:0007669"/>
    <property type="project" value="UniProtKB-SubCell"/>
</dbReference>
<feature type="transmembrane region" description="Helical" evidence="8">
    <location>
        <begin position="156"/>
        <end position="184"/>
    </location>
</feature>
<organism evidence="10 11">
    <name type="scientific">Sanguibacter hominis ATCC BAA-789</name>
    <dbReference type="NCBI Taxonomy" id="1312740"/>
    <lineage>
        <taxon>Bacteria</taxon>
        <taxon>Bacillati</taxon>
        <taxon>Actinomycetota</taxon>
        <taxon>Actinomycetes</taxon>
        <taxon>Micrococcales</taxon>
        <taxon>Sanguibacteraceae</taxon>
        <taxon>Sanguibacter</taxon>
    </lineage>
</organism>
<dbReference type="InterPro" id="IPR036526">
    <property type="entry name" value="C-N_Hydrolase_sf"/>
</dbReference>
<feature type="transmembrane region" description="Helical" evidence="8">
    <location>
        <begin position="114"/>
        <end position="136"/>
    </location>
</feature>
<dbReference type="PANTHER" id="PTHR38686:SF1">
    <property type="entry name" value="APOLIPOPROTEIN N-ACYLTRANSFERASE"/>
    <property type="match status" value="1"/>
</dbReference>
<dbReference type="EC" id="2.3.1.269" evidence="8"/>
<comment type="function">
    <text evidence="8">Catalyzes the phospholipid dependent N-acylation of the N-terminal cysteine of apolipoprotein, the last step in lipoprotein maturation.</text>
</comment>
<keyword evidence="5 8" id="KW-1133">Transmembrane helix</keyword>
<keyword evidence="4 8" id="KW-0812">Transmembrane</keyword>
<dbReference type="InterPro" id="IPR003010">
    <property type="entry name" value="C-N_Hydrolase"/>
</dbReference>
<dbReference type="PANTHER" id="PTHR38686">
    <property type="entry name" value="APOLIPOPROTEIN N-ACYLTRANSFERASE"/>
    <property type="match status" value="1"/>
</dbReference>
<name>A0A9X5FBU2_9MICO</name>
<evidence type="ECO:0000256" key="6">
    <source>
        <dbReference type="ARBA" id="ARBA00023136"/>
    </source>
</evidence>
<evidence type="ECO:0000313" key="11">
    <source>
        <dbReference type="Proteomes" id="UP000774283"/>
    </source>
</evidence>
<keyword evidence="2 8" id="KW-1003">Cell membrane</keyword>
<dbReference type="EMBL" id="JAAXOW010000002">
    <property type="protein sequence ID" value="NKX93309.1"/>
    <property type="molecule type" value="Genomic_DNA"/>
</dbReference>
<comment type="similarity">
    <text evidence="8">Belongs to the CN hydrolase family. Apolipoprotein N-acyltransferase subfamily.</text>
</comment>
<evidence type="ECO:0000256" key="4">
    <source>
        <dbReference type="ARBA" id="ARBA00022692"/>
    </source>
</evidence>
<reference evidence="10 11" key="1">
    <citation type="submission" date="2020-04" db="EMBL/GenBank/DDBJ databases">
        <title>MicrobeNet Type strains.</title>
        <authorList>
            <person name="Nicholson A.C."/>
        </authorList>
    </citation>
    <scope>NUCLEOTIDE SEQUENCE [LARGE SCALE GENOMIC DNA]</scope>
    <source>
        <strain evidence="10 11">ATCC BAA-789</strain>
    </source>
</reference>
<dbReference type="HAMAP" id="MF_01148">
    <property type="entry name" value="Lnt"/>
    <property type="match status" value="1"/>
</dbReference>
<dbReference type="Proteomes" id="UP000774283">
    <property type="component" value="Unassembled WGS sequence"/>
</dbReference>
<comment type="subcellular location">
    <subcellularLocation>
        <location evidence="1 8">Cell membrane</location>
        <topology evidence="1 8">Multi-pass membrane protein</topology>
    </subcellularLocation>
</comment>
<dbReference type="PROSITE" id="PS50263">
    <property type="entry name" value="CN_HYDROLASE"/>
    <property type="match status" value="1"/>
</dbReference>
<comment type="catalytic activity">
    <reaction evidence="8">
        <text>N-terminal S-1,2-diacyl-sn-glyceryl-L-cysteinyl-[lipoprotein] + a glycerophospholipid = N-acyl-S-1,2-diacyl-sn-glyceryl-L-cysteinyl-[lipoprotein] + a 2-acyl-sn-glycero-3-phospholipid + H(+)</text>
        <dbReference type="Rhea" id="RHEA:48228"/>
        <dbReference type="Rhea" id="RHEA-COMP:14681"/>
        <dbReference type="Rhea" id="RHEA-COMP:14684"/>
        <dbReference type="ChEBI" id="CHEBI:15378"/>
        <dbReference type="ChEBI" id="CHEBI:136912"/>
        <dbReference type="ChEBI" id="CHEBI:140656"/>
        <dbReference type="ChEBI" id="CHEBI:140657"/>
        <dbReference type="ChEBI" id="CHEBI:140660"/>
        <dbReference type="EC" id="2.3.1.269"/>
    </reaction>
</comment>
<dbReference type="RefSeq" id="WP_168447361.1">
    <property type="nucleotide sequence ID" value="NZ_JAAXOW010000002.1"/>
</dbReference>
<dbReference type="InterPro" id="IPR004563">
    <property type="entry name" value="Apolipo_AcylTrfase"/>
</dbReference>
<comment type="pathway">
    <text evidence="8">Protein modification; lipoprotein biosynthesis (N-acyl transfer).</text>
</comment>
<dbReference type="AlphaFoldDB" id="A0A9X5FBU2"/>
<evidence type="ECO:0000256" key="8">
    <source>
        <dbReference type="HAMAP-Rule" id="MF_01148"/>
    </source>
</evidence>
<dbReference type="Pfam" id="PF20154">
    <property type="entry name" value="LNT_N"/>
    <property type="match status" value="1"/>
</dbReference>
<dbReference type="SUPFAM" id="SSF56317">
    <property type="entry name" value="Carbon-nitrogen hydrolase"/>
    <property type="match status" value="1"/>
</dbReference>
<dbReference type="Gene3D" id="3.60.110.10">
    <property type="entry name" value="Carbon-nitrogen hydrolase"/>
    <property type="match status" value="1"/>
</dbReference>
<dbReference type="Pfam" id="PF00795">
    <property type="entry name" value="CN_hydrolase"/>
    <property type="match status" value="1"/>
</dbReference>